<comment type="caution">
    <text evidence="1">The sequence shown here is derived from an EMBL/GenBank/DDBJ whole genome shotgun (WGS) entry which is preliminary data.</text>
</comment>
<gene>
    <name evidence="1" type="ORF">S03H2_27818</name>
</gene>
<organism evidence="1">
    <name type="scientific">marine sediment metagenome</name>
    <dbReference type="NCBI Taxonomy" id="412755"/>
    <lineage>
        <taxon>unclassified sequences</taxon>
        <taxon>metagenomes</taxon>
        <taxon>ecological metagenomes</taxon>
    </lineage>
</organism>
<feature type="non-terminal residue" evidence="1">
    <location>
        <position position="1"/>
    </location>
</feature>
<sequence length="267" mass="30962">RFIYTSDHGQTESIPFKDYFRETLTDFIKKSLNDPGIEIIEGGELKYKEVVNQIEYVIRAAIGDVLWSRIFHGFYKMIVRKYCKTDYSMPPKESIIIMPQGDIAHIYFNIKKKKMLYEEIKKFYPKLLNTFLSHKGVRFLALSSKNGPIMLTKDEMVLLNEKDRAYREGFPFPVFNQDFLLDSIKEIVEMKNSGDIILFGSKIKGKVISFLPDGRGIHGGIEKDEQEIFIISPVSCSSSIEGVRTPKELYSIFIKYVKPKQRLEKSL</sequence>
<name>X1H4R9_9ZZZZ</name>
<evidence type="ECO:0000313" key="1">
    <source>
        <dbReference type="EMBL" id="GAH52070.1"/>
    </source>
</evidence>
<protein>
    <submittedName>
        <fullName evidence="1">Uncharacterized protein</fullName>
    </submittedName>
</protein>
<dbReference type="AlphaFoldDB" id="X1H4R9"/>
<reference evidence="1" key="1">
    <citation type="journal article" date="2014" name="Front. Microbiol.">
        <title>High frequency of phylogenetically diverse reductive dehalogenase-homologous genes in deep subseafloor sedimentary metagenomes.</title>
        <authorList>
            <person name="Kawai M."/>
            <person name="Futagami T."/>
            <person name="Toyoda A."/>
            <person name="Takaki Y."/>
            <person name="Nishi S."/>
            <person name="Hori S."/>
            <person name="Arai W."/>
            <person name="Tsubouchi T."/>
            <person name="Morono Y."/>
            <person name="Uchiyama I."/>
            <person name="Ito T."/>
            <person name="Fujiyama A."/>
            <person name="Inagaki F."/>
            <person name="Takami H."/>
        </authorList>
    </citation>
    <scope>NUCLEOTIDE SEQUENCE</scope>
    <source>
        <strain evidence="1">Expedition CK06-06</strain>
    </source>
</reference>
<dbReference type="EMBL" id="BARU01016745">
    <property type="protein sequence ID" value="GAH52070.1"/>
    <property type="molecule type" value="Genomic_DNA"/>
</dbReference>
<proteinExistence type="predicted"/>
<accession>X1H4R9</accession>